<dbReference type="Pfam" id="PF00856">
    <property type="entry name" value="SET"/>
    <property type="match status" value="1"/>
</dbReference>
<dbReference type="SUPFAM" id="SSF51045">
    <property type="entry name" value="WW domain"/>
    <property type="match status" value="1"/>
</dbReference>
<dbReference type="PROSITE" id="PS51215">
    <property type="entry name" value="AWS"/>
    <property type="match status" value="1"/>
</dbReference>
<feature type="compositionally biased region" description="Polar residues" evidence="18">
    <location>
        <begin position="81"/>
        <end position="96"/>
    </location>
</feature>
<dbReference type="KEGG" id="foc:113217561"/>
<protein>
    <recommendedName>
        <fullName evidence="3">[histone H3]-lysine(36) N-trimethyltransferase</fullName>
        <ecNumber evidence="3">2.1.1.359</ecNumber>
    </recommendedName>
</protein>
<dbReference type="CDD" id="cd00201">
    <property type="entry name" value="WW"/>
    <property type="match status" value="1"/>
</dbReference>
<keyword evidence="24" id="KW-1185">Reference proteome</keyword>
<dbReference type="GO" id="GO:0032259">
    <property type="term" value="P:methylation"/>
    <property type="evidence" value="ECO:0007669"/>
    <property type="project" value="UniProtKB-KW"/>
</dbReference>
<dbReference type="Gene3D" id="2.170.270.10">
    <property type="entry name" value="SET domain"/>
    <property type="match status" value="1"/>
</dbReference>
<evidence type="ECO:0000256" key="2">
    <source>
        <dbReference type="ARBA" id="ARBA00004286"/>
    </source>
</evidence>
<dbReference type="PROSITE" id="PS50868">
    <property type="entry name" value="POST_SET"/>
    <property type="match status" value="1"/>
</dbReference>
<evidence type="ECO:0000256" key="1">
    <source>
        <dbReference type="ARBA" id="ARBA00004123"/>
    </source>
</evidence>
<dbReference type="PANTHER" id="PTHR46711:SF1">
    <property type="entry name" value="HISTONE-LYSINE N-METHYLTRANSFERASE SETD2"/>
    <property type="match status" value="1"/>
</dbReference>
<feature type="compositionally biased region" description="Basic and acidic residues" evidence="18">
    <location>
        <begin position="388"/>
        <end position="403"/>
    </location>
</feature>
<evidence type="ECO:0000259" key="20">
    <source>
        <dbReference type="PROSITE" id="PS50020"/>
    </source>
</evidence>
<feature type="compositionally biased region" description="Basic and acidic residues" evidence="18">
    <location>
        <begin position="1161"/>
        <end position="1194"/>
    </location>
</feature>
<dbReference type="CDD" id="cd19172">
    <property type="entry name" value="SET_SETD2"/>
    <property type="match status" value="1"/>
</dbReference>
<feature type="domain" description="Post-SET" evidence="22">
    <location>
        <begin position="884"/>
        <end position="900"/>
    </location>
</feature>
<accession>A0A9C6U3V2</accession>
<evidence type="ECO:0000256" key="14">
    <source>
        <dbReference type="ARBA" id="ARBA00023015"/>
    </source>
</evidence>
<feature type="compositionally biased region" description="Basic and acidic residues" evidence="18">
    <location>
        <begin position="1670"/>
        <end position="1690"/>
    </location>
</feature>
<feature type="compositionally biased region" description="Low complexity" evidence="18">
    <location>
        <begin position="1539"/>
        <end position="1553"/>
    </location>
</feature>
<feature type="signal peptide" evidence="19">
    <location>
        <begin position="1"/>
        <end position="29"/>
    </location>
</feature>
<feature type="compositionally biased region" description="Polar residues" evidence="18">
    <location>
        <begin position="631"/>
        <end position="642"/>
    </location>
</feature>
<feature type="compositionally biased region" description="Basic and acidic residues" evidence="18">
    <location>
        <begin position="1118"/>
        <end position="1127"/>
    </location>
</feature>
<dbReference type="SMART" id="SM00570">
    <property type="entry name" value="AWS"/>
    <property type="match status" value="1"/>
</dbReference>
<evidence type="ECO:0000313" key="25">
    <source>
        <dbReference type="RefSeq" id="XP_052124701.1"/>
    </source>
</evidence>
<evidence type="ECO:0000256" key="13">
    <source>
        <dbReference type="ARBA" id="ARBA00022853"/>
    </source>
</evidence>
<dbReference type="GO" id="GO:0005634">
    <property type="term" value="C:nucleus"/>
    <property type="evidence" value="ECO:0007669"/>
    <property type="project" value="UniProtKB-SubCell"/>
</dbReference>
<dbReference type="InterPro" id="IPR013257">
    <property type="entry name" value="SRI"/>
</dbReference>
<feature type="compositionally biased region" description="Acidic residues" evidence="18">
    <location>
        <begin position="277"/>
        <end position="286"/>
    </location>
</feature>
<keyword evidence="5" id="KW-0217">Developmental protein</keyword>
<dbReference type="PROSITE" id="PS50280">
    <property type="entry name" value="SET"/>
    <property type="match status" value="1"/>
</dbReference>
<evidence type="ECO:0000256" key="4">
    <source>
        <dbReference type="ARBA" id="ARBA00022454"/>
    </source>
</evidence>
<keyword evidence="9" id="KW-0949">S-adenosyl-L-methionine</keyword>
<keyword evidence="15" id="KW-0804">Transcription</keyword>
<evidence type="ECO:0000256" key="15">
    <source>
        <dbReference type="ARBA" id="ARBA00023163"/>
    </source>
</evidence>
<feature type="domain" description="WW" evidence="20">
    <location>
        <begin position="1504"/>
        <end position="1537"/>
    </location>
</feature>
<proteinExistence type="predicted"/>
<dbReference type="SMART" id="SM00317">
    <property type="entry name" value="SET"/>
    <property type="match status" value="1"/>
</dbReference>
<dbReference type="GO" id="GO:0140955">
    <property type="term" value="F:histone H3K36 trimethyltransferase activity"/>
    <property type="evidence" value="ECO:0007669"/>
    <property type="project" value="UniProtKB-EC"/>
</dbReference>
<dbReference type="PROSITE" id="PS01159">
    <property type="entry name" value="WW_DOMAIN_1"/>
    <property type="match status" value="1"/>
</dbReference>
<evidence type="ECO:0000256" key="8">
    <source>
        <dbReference type="ARBA" id="ARBA00022679"/>
    </source>
</evidence>
<dbReference type="InterPro" id="IPR038190">
    <property type="entry name" value="SRI_sf"/>
</dbReference>
<feature type="region of interest" description="Disordered" evidence="18">
    <location>
        <begin position="445"/>
        <end position="472"/>
    </location>
</feature>
<feature type="compositionally biased region" description="Basic and acidic residues" evidence="18">
    <location>
        <begin position="521"/>
        <end position="531"/>
    </location>
</feature>
<organism evidence="24 25">
    <name type="scientific">Frankliniella occidentalis</name>
    <name type="common">Western flower thrips</name>
    <name type="synonym">Euthrips occidentalis</name>
    <dbReference type="NCBI Taxonomy" id="133901"/>
    <lineage>
        <taxon>Eukaryota</taxon>
        <taxon>Metazoa</taxon>
        <taxon>Ecdysozoa</taxon>
        <taxon>Arthropoda</taxon>
        <taxon>Hexapoda</taxon>
        <taxon>Insecta</taxon>
        <taxon>Pterygota</taxon>
        <taxon>Neoptera</taxon>
        <taxon>Paraneoptera</taxon>
        <taxon>Thysanoptera</taxon>
        <taxon>Terebrantia</taxon>
        <taxon>Thripoidea</taxon>
        <taxon>Thripidae</taxon>
        <taxon>Frankliniella</taxon>
    </lineage>
</organism>
<evidence type="ECO:0000256" key="3">
    <source>
        <dbReference type="ARBA" id="ARBA00012178"/>
    </source>
</evidence>
<dbReference type="RefSeq" id="XP_052124703.1">
    <property type="nucleotide sequence ID" value="XM_052268743.1"/>
</dbReference>
<evidence type="ECO:0000259" key="23">
    <source>
        <dbReference type="PROSITE" id="PS51215"/>
    </source>
</evidence>
<reference evidence="25 26" key="1">
    <citation type="submission" date="2025-04" db="UniProtKB">
        <authorList>
            <consortium name="RefSeq"/>
        </authorList>
    </citation>
    <scope>IDENTIFICATION</scope>
    <source>
        <tissue evidence="25 26">Whole organism</tissue>
    </source>
</reference>
<evidence type="ECO:0000256" key="5">
    <source>
        <dbReference type="ARBA" id="ARBA00022473"/>
    </source>
</evidence>
<comment type="subcellular location">
    <subcellularLocation>
        <location evidence="2">Chromosome</location>
    </subcellularLocation>
    <subcellularLocation>
        <location evidence="1">Nucleus</location>
    </subcellularLocation>
</comment>
<dbReference type="GO" id="GO:0006355">
    <property type="term" value="P:regulation of DNA-templated transcription"/>
    <property type="evidence" value="ECO:0007669"/>
    <property type="project" value="InterPro"/>
</dbReference>
<dbReference type="Pfam" id="PF08236">
    <property type="entry name" value="SRI"/>
    <property type="match status" value="1"/>
</dbReference>
<feature type="region of interest" description="Disordered" evidence="18">
    <location>
        <begin position="1612"/>
        <end position="1631"/>
    </location>
</feature>
<feature type="compositionally biased region" description="Pro residues" evidence="18">
    <location>
        <begin position="645"/>
        <end position="656"/>
    </location>
</feature>
<feature type="region of interest" description="Disordered" evidence="18">
    <location>
        <begin position="904"/>
        <end position="936"/>
    </location>
</feature>
<feature type="compositionally biased region" description="Acidic residues" evidence="18">
    <location>
        <begin position="1554"/>
        <end position="1590"/>
    </location>
</feature>
<evidence type="ECO:0000256" key="11">
    <source>
        <dbReference type="ARBA" id="ARBA00022782"/>
    </source>
</evidence>
<dbReference type="SMART" id="SM00508">
    <property type="entry name" value="PostSET"/>
    <property type="match status" value="1"/>
</dbReference>
<feature type="region of interest" description="Disordered" evidence="18">
    <location>
        <begin position="1052"/>
        <end position="1127"/>
    </location>
</feature>
<dbReference type="CTD" id="32301"/>
<feature type="region of interest" description="Disordered" evidence="18">
    <location>
        <begin position="1643"/>
        <end position="1693"/>
    </location>
</feature>
<evidence type="ECO:0000256" key="18">
    <source>
        <dbReference type="SAM" id="MobiDB-lite"/>
    </source>
</evidence>
<feature type="domain" description="AWS" evidence="23">
    <location>
        <begin position="705"/>
        <end position="758"/>
    </location>
</feature>
<evidence type="ECO:0000256" key="6">
    <source>
        <dbReference type="ARBA" id="ARBA00022553"/>
    </source>
</evidence>
<dbReference type="PROSITE" id="PS50020">
    <property type="entry name" value="WW_DOMAIN_2"/>
    <property type="match status" value="1"/>
</dbReference>
<feature type="coiled-coil region" evidence="17">
    <location>
        <begin position="666"/>
        <end position="693"/>
    </location>
</feature>
<feature type="region of interest" description="Disordered" evidence="18">
    <location>
        <begin position="136"/>
        <end position="155"/>
    </location>
</feature>
<dbReference type="InterPro" id="IPR001214">
    <property type="entry name" value="SET_dom"/>
</dbReference>
<feature type="compositionally biased region" description="Basic and acidic residues" evidence="18">
    <location>
        <begin position="457"/>
        <end position="470"/>
    </location>
</feature>
<feature type="region of interest" description="Disordered" evidence="18">
    <location>
        <begin position="388"/>
        <end position="425"/>
    </location>
</feature>
<evidence type="ECO:0000256" key="19">
    <source>
        <dbReference type="SAM" id="SignalP"/>
    </source>
</evidence>
<dbReference type="RefSeq" id="XP_052124701.1">
    <property type="nucleotide sequence ID" value="XM_052268741.1"/>
</dbReference>
<dbReference type="InterPro" id="IPR006560">
    <property type="entry name" value="AWS_dom"/>
</dbReference>
<dbReference type="Gene3D" id="2.20.70.10">
    <property type="match status" value="1"/>
</dbReference>
<evidence type="ECO:0000313" key="26">
    <source>
        <dbReference type="RefSeq" id="XP_052124703.1"/>
    </source>
</evidence>
<sequence>MSSAVPCFYCCSFSTAGLRLLCLLAPLPSEILFGCYDPLYCSRKCFCTEDTARSMARKKKGSSKLNSVPEVEEGERESPTKGLQSNGLPEESQNGAVDSDDEDGVKSGYSYQLAKEAAMSPSTTVVHKKFGKISCLPPDAEHSDPNGDSEGSSQDLMDTNMVEEEEDGSDSAELLEVVLAQEQGEVSGGSVEDDEGMEDNDTETIVVEVEEGMVDEIDHQNTVIVQVVGDDLMYSEEDGATIWEVETVEEIEHDGLLQESDEAVQEEVTLSERDENTLEDCTENSEESAGNSVTSSGILEKTDGHESDVSSSLVSRHPSALDSDMSDREADDEQLAMKSKLSPDEINQMVLGSSCGIVNVAVEELTCEKDSDDPDKIHLLQRRESVITRRSSDDGDREMEVNSRLKGSPIHVYGNSKKNKSSLKIPETSVIKSNCELTTPPRRNVICLDDSPLKSPPSKERPGSSKRDDVCTNELPISSIGGSLFNVNLNSLSVKQHNLNKSPFKDGPAAFGIDPIVRKPKSNEEDLEMKKSNSIRNRSGSSDTTGSDSGSRSPTVRRSTRIRAPAAIHKKQTVSKASLESLDSPKENPSSSTSLSSVRTPTNTTSPSDVSMPVKVKSRWRRSSELEMGNIGSSESDVGTTVPSPSQPPEPPPLPAPTSHSVVLSEKELQIKKEKEEQEISDHLKDFQILTENLYLTERIKSKDAKRMACDCSLSKDEIGRGEMGCGEDCLNRLLMIECGSRCPVKNMCSNKRFQSAEYAKCEIFKTEKKGLGLRTTEDLSGGTFIMEYVGEVLDPKEFRKRAKEYSKDQNKHYYFMALKSDAIIDATMKGNHSRFINHSCEPNAETQKWTVNGELRIGFFTTKPISAGEEITFDYQFQRYGKDAQRCYCESSVCRGWIGGDPDSEKSQNQWQEWKGKDSSTKKKRDKDKDKDKRREDIDLEEEIEKLCSSGLKSRAHTLTLCRLMVRAEDIHSRAKLLKLLRDGEPACCRLFLDYHGLRLIWSWMIDNRTTDNVEAKTEILRTLKKLPIPNKTMLIDSKVWGVVERWSQLKSSTEPSPSNSERTFEEESSNDLSDKLESEDRKPKSPNTEEKAVLQPDTLSNKLDSKNPSASMDIDGDVKGDSTDSDTKACAELASLIMQNWYSLKEVFRIPKKERIEQMKEHEREADQHYKELDERYREGDRSSYDRYDRHRDERRKRSRESPDNDRGRRPRLEERSKYDDRRHDERSRYDRSRYEDRKFEDRKHEDRKYEDRRHEERHRVLEEVPRAEERHLDVKLSKEARRRAFALKVQQEEEQREARRLQAEKAVEAQRQAQEDWWRYHEERCRQLNLNPHVTAAIFNSQYYDPVTNQLLAYTTPQDPNLPQHTYPTDASHASLLFAANPGNAIPTQIQGTPFSGMFQGATPQPSPYESSHIPPGVSPVPNGVSPVVIPGLTHGSNPTAADSSLVTQAGTLEPQPSTYPAPVSEESYAQDTVPQTFQLSGAPTEIQQPAVQYLPPPVPVKLPPKWKSAKDAEGRTYYYHVKTRVSQWEPPQVPVSVLESVESESSSSSSEDENEDDNENEEEESDSTDVEEKQEEDEEEEEDDADMPLTVEQGLGMAAHHQQLMLADPDYPNFSPRPTGAEVRKKRRVGLVQEHIISPRREEERTDPKIYKQIKEKIRRQKEKKKQRERDGKSSKKRHRDSEKSKTVYSLEKPVTVAADTSSDAARKIKDQFRLNMAGVIVTHLNPYRKPDCRMGRITNTEDFKHLARKLTHFVMLKELKHCKAVDDLECNDNVKHKARDFIKKYMAKFGDVYIRPKDDD</sequence>
<name>A0A9C6U3V2_FRAOC</name>
<feature type="region of interest" description="Disordered" evidence="18">
    <location>
        <begin position="58"/>
        <end position="106"/>
    </location>
</feature>
<gene>
    <name evidence="25 26 27" type="primary">LOC113217561</name>
</gene>
<feature type="compositionally biased region" description="Polar residues" evidence="18">
    <location>
        <begin position="1052"/>
        <end position="1063"/>
    </location>
</feature>
<dbReference type="PANTHER" id="PTHR46711">
    <property type="entry name" value="HISTONE-LYSINE N-METHYLTRANSFERASE SETD2"/>
    <property type="match status" value="1"/>
</dbReference>
<feature type="compositionally biased region" description="Low complexity" evidence="18">
    <location>
        <begin position="538"/>
        <end position="553"/>
    </location>
</feature>
<feature type="compositionally biased region" description="Low complexity" evidence="18">
    <location>
        <begin position="587"/>
        <end position="602"/>
    </location>
</feature>
<evidence type="ECO:0000256" key="16">
    <source>
        <dbReference type="ARBA" id="ARBA00023242"/>
    </source>
</evidence>
<feature type="coiled-coil region" evidence="17">
    <location>
        <begin position="1287"/>
        <end position="1314"/>
    </location>
</feature>
<keyword evidence="8" id="KW-0808">Transferase</keyword>
<feature type="region of interest" description="Disordered" evidence="18">
    <location>
        <begin position="269"/>
        <end position="341"/>
    </location>
</feature>
<keyword evidence="11" id="KW-0221">Differentiation</keyword>
<dbReference type="SMART" id="SM00456">
    <property type="entry name" value="WW"/>
    <property type="match status" value="1"/>
</dbReference>
<keyword evidence="6" id="KW-0597">Phosphoprotein</keyword>
<dbReference type="InterPro" id="IPR001202">
    <property type="entry name" value="WW_dom"/>
</dbReference>
<dbReference type="Proteomes" id="UP000504606">
    <property type="component" value="Unplaced"/>
</dbReference>
<keyword evidence="7" id="KW-0489">Methyltransferase</keyword>
<evidence type="ECO:0000313" key="27">
    <source>
        <dbReference type="RefSeq" id="XP_052124704.1"/>
    </source>
</evidence>
<evidence type="ECO:0000259" key="21">
    <source>
        <dbReference type="PROSITE" id="PS50280"/>
    </source>
</evidence>
<dbReference type="GO" id="GO:0046872">
    <property type="term" value="F:metal ion binding"/>
    <property type="evidence" value="ECO:0007669"/>
    <property type="project" value="UniProtKB-KW"/>
</dbReference>
<keyword evidence="14" id="KW-0805">Transcription regulation</keyword>
<feature type="region of interest" description="Disordered" evidence="18">
    <location>
        <begin position="1536"/>
        <end position="1592"/>
    </location>
</feature>
<dbReference type="Pfam" id="PF00397">
    <property type="entry name" value="WW"/>
    <property type="match status" value="1"/>
</dbReference>
<keyword evidence="17" id="KW-0175">Coiled coil</keyword>
<dbReference type="Pfam" id="PF17907">
    <property type="entry name" value="AWS"/>
    <property type="match status" value="1"/>
</dbReference>
<keyword evidence="13" id="KW-0156">Chromatin regulator</keyword>
<evidence type="ECO:0000313" key="24">
    <source>
        <dbReference type="Proteomes" id="UP000504606"/>
    </source>
</evidence>
<evidence type="ECO:0000256" key="17">
    <source>
        <dbReference type="SAM" id="Coils"/>
    </source>
</evidence>
<feature type="region of interest" description="Disordered" evidence="18">
    <location>
        <begin position="503"/>
        <end position="662"/>
    </location>
</feature>
<feature type="compositionally biased region" description="Basic and acidic residues" evidence="18">
    <location>
        <begin position="1643"/>
        <end position="1660"/>
    </location>
</feature>
<dbReference type="GeneID" id="113217561"/>
<dbReference type="RefSeq" id="XP_052124704.1">
    <property type="nucleotide sequence ID" value="XM_052268744.1"/>
</dbReference>
<dbReference type="InterPro" id="IPR036020">
    <property type="entry name" value="WW_dom_sf"/>
</dbReference>
<evidence type="ECO:0000259" key="22">
    <source>
        <dbReference type="PROSITE" id="PS50868"/>
    </source>
</evidence>
<dbReference type="InterPro" id="IPR044437">
    <property type="entry name" value="SETD2/Set2_SET"/>
</dbReference>
<dbReference type="InterPro" id="IPR046341">
    <property type="entry name" value="SET_dom_sf"/>
</dbReference>
<feature type="compositionally biased region" description="Basic and acidic residues" evidence="18">
    <location>
        <begin position="1202"/>
        <end position="1260"/>
    </location>
</feature>
<dbReference type="GO" id="GO:0030154">
    <property type="term" value="P:cell differentiation"/>
    <property type="evidence" value="ECO:0007669"/>
    <property type="project" value="UniProtKB-KW"/>
</dbReference>
<dbReference type="Gene3D" id="1.10.1740.100">
    <property type="entry name" value="Set2, Rpb1 interacting domain"/>
    <property type="match status" value="1"/>
</dbReference>
<dbReference type="OrthoDB" id="308383at2759"/>
<keyword evidence="12" id="KW-0862">Zinc</keyword>
<feature type="domain" description="SET" evidence="21">
    <location>
        <begin position="760"/>
        <end position="877"/>
    </location>
</feature>
<feature type="compositionally biased region" description="Basic and acidic residues" evidence="18">
    <location>
        <begin position="915"/>
        <end position="936"/>
    </location>
</feature>
<feature type="region of interest" description="Disordered" evidence="18">
    <location>
        <begin position="1161"/>
        <end position="1260"/>
    </location>
</feature>
<evidence type="ECO:0000256" key="10">
    <source>
        <dbReference type="ARBA" id="ARBA00022723"/>
    </source>
</evidence>
<feature type="compositionally biased region" description="Basic and acidic residues" evidence="18">
    <location>
        <begin position="1074"/>
        <end position="1094"/>
    </location>
</feature>
<feature type="chain" id="PRO_5044697934" description="[histone H3]-lysine(36) N-trimethyltransferase" evidence="19">
    <location>
        <begin position="30"/>
        <end position="1805"/>
    </location>
</feature>
<evidence type="ECO:0000256" key="9">
    <source>
        <dbReference type="ARBA" id="ARBA00022691"/>
    </source>
</evidence>
<keyword evidence="19" id="KW-0732">Signal</keyword>
<evidence type="ECO:0000256" key="12">
    <source>
        <dbReference type="ARBA" id="ARBA00022833"/>
    </source>
</evidence>
<keyword evidence="4" id="KW-0158">Chromosome</keyword>
<dbReference type="EC" id="2.1.1.359" evidence="3"/>
<keyword evidence="10" id="KW-0479">Metal-binding</keyword>
<keyword evidence="16" id="KW-0539">Nucleus</keyword>
<evidence type="ECO:0000256" key="7">
    <source>
        <dbReference type="ARBA" id="ARBA00022603"/>
    </source>
</evidence>
<feature type="compositionally biased region" description="Polar residues" evidence="18">
    <location>
        <begin position="287"/>
        <end position="297"/>
    </location>
</feature>
<dbReference type="InterPro" id="IPR003616">
    <property type="entry name" value="Post-SET_dom"/>
</dbReference>
<dbReference type="SUPFAM" id="SSF82199">
    <property type="entry name" value="SET domain"/>
    <property type="match status" value="1"/>
</dbReference>
<dbReference type="GO" id="GO:0005694">
    <property type="term" value="C:chromosome"/>
    <property type="evidence" value="ECO:0007669"/>
    <property type="project" value="UniProtKB-SubCell"/>
</dbReference>
<feature type="compositionally biased region" description="Polar residues" evidence="18">
    <location>
        <begin position="1099"/>
        <end position="1112"/>
    </location>
</feature>
<dbReference type="FunFam" id="2.170.270.10:FF:000016">
    <property type="entry name" value="Histone-lysine N-methyltransferase"/>
    <property type="match status" value="1"/>
</dbReference>
<dbReference type="InterPro" id="IPR042294">
    <property type="entry name" value="SETD2_animal"/>
</dbReference>